<dbReference type="OrthoDB" id="4506360at2759"/>
<protein>
    <submittedName>
        <fullName evidence="2">Genomic scaffold, ProqFM164S02</fullName>
    </submittedName>
</protein>
<dbReference type="OMA" id="PEHTSCI"/>
<keyword evidence="3" id="KW-1185">Reference proteome</keyword>
<reference evidence="2" key="1">
    <citation type="journal article" date="2014" name="Nat. Commun.">
        <title>Multiple recent horizontal transfers of a large genomic region in cheese making fungi.</title>
        <authorList>
            <person name="Cheeseman K."/>
            <person name="Ropars J."/>
            <person name="Renault P."/>
            <person name="Dupont J."/>
            <person name="Gouzy J."/>
            <person name="Branca A."/>
            <person name="Abraham A.L."/>
            <person name="Ceppi M."/>
            <person name="Conseiller E."/>
            <person name="Debuchy R."/>
            <person name="Malagnac F."/>
            <person name="Goarin A."/>
            <person name="Silar P."/>
            <person name="Lacoste S."/>
            <person name="Sallet E."/>
            <person name="Bensimon A."/>
            <person name="Giraud T."/>
            <person name="Brygoo Y."/>
        </authorList>
    </citation>
    <scope>NUCLEOTIDE SEQUENCE [LARGE SCALE GENOMIC DNA]</scope>
    <source>
        <strain evidence="2">FM164</strain>
    </source>
</reference>
<gene>
    <name evidence="2" type="ORF">PROQFM164_S02g002281</name>
</gene>
<evidence type="ECO:0000313" key="2">
    <source>
        <dbReference type="EMBL" id="CDM32130.1"/>
    </source>
</evidence>
<organism evidence="2 3">
    <name type="scientific">Penicillium roqueforti (strain FM164)</name>
    <dbReference type="NCBI Taxonomy" id="1365484"/>
    <lineage>
        <taxon>Eukaryota</taxon>
        <taxon>Fungi</taxon>
        <taxon>Dikarya</taxon>
        <taxon>Ascomycota</taxon>
        <taxon>Pezizomycotina</taxon>
        <taxon>Eurotiomycetes</taxon>
        <taxon>Eurotiomycetidae</taxon>
        <taxon>Eurotiales</taxon>
        <taxon>Aspergillaceae</taxon>
        <taxon>Penicillium</taxon>
    </lineage>
</organism>
<evidence type="ECO:0000256" key="1">
    <source>
        <dbReference type="SAM" id="MobiDB-lite"/>
    </source>
</evidence>
<dbReference type="AlphaFoldDB" id="W6Q6Z4"/>
<name>W6Q6Z4_PENRF</name>
<proteinExistence type="predicted"/>
<sequence length="138" mass="14024">MATSTHFMYNLDPDHRSCVGGRKVVTCKGCAGNAPRETICRSCNGCGLNVSPCPLCHPAAAAAVAAARATAAASAETPGSSGSPAPSSPGSLSRSSSTSNSYVDPRVARAYAKYGDGRGNTSCGRMDSEMNKPQNPNP</sequence>
<accession>W6Q6Z4</accession>
<evidence type="ECO:0000313" key="3">
    <source>
        <dbReference type="Proteomes" id="UP000030686"/>
    </source>
</evidence>
<feature type="region of interest" description="Disordered" evidence="1">
    <location>
        <begin position="67"/>
        <end position="138"/>
    </location>
</feature>
<feature type="compositionally biased region" description="Low complexity" evidence="1">
    <location>
        <begin position="67"/>
        <end position="99"/>
    </location>
</feature>
<dbReference type="EMBL" id="HG792016">
    <property type="protein sequence ID" value="CDM32130.1"/>
    <property type="molecule type" value="Genomic_DNA"/>
</dbReference>
<dbReference type="Proteomes" id="UP000030686">
    <property type="component" value="Unassembled WGS sequence"/>
</dbReference>